<organism evidence="2 3">
    <name type="scientific">Polarella glacialis</name>
    <name type="common">Dinoflagellate</name>
    <dbReference type="NCBI Taxonomy" id="89957"/>
    <lineage>
        <taxon>Eukaryota</taxon>
        <taxon>Sar</taxon>
        <taxon>Alveolata</taxon>
        <taxon>Dinophyceae</taxon>
        <taxon>Suessiales</taxon>
        <taxon>Suessiaceae</taxon>
        <taxon>Polarella</taxon>
    </lineage>
</organism>
<comment type="caution">
    <text evidence="2">The sequence shown here is derived from an EMBL/GenBank/DDBJ whole genome shotgun (WGS) entry which is preliminary data.</text>
</comment>
<dbReference type="Proteomes" id="UP000626109">
    <property type="component" value="Unassembled WGS sequence"/>
</dbReference>
<feature type="compositionally biased region" description="Basic and acidic residues" evidence="1">
    <location>
        <begin position="94"/>
        <end position="112"/>
    </location>
</feature>
<evidence type="ECO:0000256" key="1">
    <source>
        <dbReference type="SAM" id="MobiDB-lite"/>
    </source>
</evidence>
<name>A0A813K798_POLGL</name>
<accession>A0A813K798</accession>
<dbReference type="AlphaFoldDB" id="A0A813K798"/>
<feature type="region of interest" description="Disordered" evidence="1">
    <location>
        <begin position="56"/>
        <end position="112"/>
    </location>
</feature>
<proteinExistence type="predicted"/>
<evidence type="ECO:0000313" key="2">
    <source>
        <dbReference type="EMBL" id="CAE8699079.1"/>
    </source>
</evidence>
<gene>
    <name evidence="2" type="ORF">PGLA2088_LOCUS31012</name>
</gene>
<evidence type="ECO:0000313" key="3">
    <source>
        <dbReference type="Proteomes" id="UP000626109"/>
    </source>
</evidence>
<protein>
    <submittedName>
        <fullName evidence="2">Uncharacterized protein</fullName>
    </submittedName>
</protein>
<reference evidence="2" key="1">
    <citation type="submission" date="2021-02" db="EMBL/GenBank/DDBJ databases">
        <authorList>
            <person name="Dougan E. K."/>
            <person name="Rhodes N."/>
            <person name="Thang M."/>
            <person name="Chan C."/>
        </authorList>
    </citation>
    <scope>NUCLEOTIDE SEQUENCE</scope>
</reference>
<dbReference type="EMBL" id="CAJNNW010029117">
    <property type="protein sequence ID" value="CAE8699079.1"/>
    <property type="molecule type" value="Genomic_DNA"/>
</dbReference>
<dbReference type="Gene3D" id="2.60.120.260">
    <property type="entry name" value="Galactose-binding domain-like"/>
    <property type="match status" value="1"/>
</dbReference>
<sequence>MPHISYFDSIPNLIWKLETDNHRERSRSIQKQHAEHLGVATLFWSEALEQVATLRGVQPKEVPEESVEASSPPGPSADELRDLSTRQQSGGSTARHDGPHRMANDGETRQDHPFEYHFDLTGAAQALGRSPGPGMGGSHWWVRLRRPTSDPEVKLWTRNCCCEAYGNRLWLLLGNSSDIDTAAECAVVEAPADVEVSTVCHGAGEYLFVEARPVGGRGYQDEGTAVLMLPEVRVLCGD</sequence>